<protein>
    <submittedName>
        <fullName evidence="8">Serine peptidase, family S28</fullName>
    </submittedName>
</protein>
<dbReference type="PANTHER" id="PTHR11010:SF109">
    <property type="entry name" value="PEPTIDASE, FAMILY S28, PUTATIVE (AFU_ORTHOLOGUE AFUA_4G03790)-RELATED"/>
    <property type="match status" value="1"/>
</dbReference>
<evidence type="ECO:0000256" key="2">
    <source>
        <dbReference type="ARBA" id="ARBA00022670"/>
    </source>
</evidence>
<keyword evidence="2" id="KW-0645">Protease</keyword>
<dbReference type="EMBL" id="JBBPBF010000025">
    <property type="protein sequence ID" value="KAK7609032.1"/>
    <property type="molecule type" value="Genomic_DNA"/>
</dbReference>
<feature type="chain" id="PRO_5047287000" evidence="7">
    <location>
        <begin position="24"/>
        <end position="560"/>
    </location>
</feature>
<evidence type="ECO:0000256" key="5">
    <source>
        <dbReference type="ARBA" id="ARBA00023180"/>
    </source>
</evidence>
<comment type="similarity">
    <text evidence="1">Belongs to the peptidase S28 family.</text>
</comment>
<feature type="region of interest" description="Disordered" evidence="6">
    <location>
        <begin position="359"/>
        <end position="383"/>
    </location>
</feature>
<keyword evidence="3 7" id="KW-0732">Signal</keyword>
<dbReference type="InterPro" id="IPR029058">
    <property type="entry name" value="AB_hydrolase_fold"/>
</dbReference>
<dbReference type="Pfam" id="PF05577">
    <property type="entry name" value="Peptidase_S28"/>
    <property type="match status" value="1"/>
</dbReference>
<dbReference type="PANTHER" id="PTHR11010">
    <property type="entry name" value="PROTEASE S28 PRO-X CARBOXYPEPTIDASE-RELATED"/>
    <property type="match status" value="1"/>
</dbReference>
<keyword evidence="4" id="KW-0378">Hydrolase</keyword>
<keyword evidence="5" id="KW-0325">Glycoprotein</keyword>
<feature type="signal peptide" evidence="7">
    <location>
        <begin position="1"/>
        <end position="23"/>
    </location>
</feature>
<evidence type="ECO:0000313" key="8">
    <source>
        <dbReference type="EMBL" id="KAK7609032.1"/>
    </source>
</evidence>
<evidence type="ECO:0000256" key="6">
    <source>
        <dbReference type="SAM" id="MobiDB-lite"/>
    </source>
</evidence>
<dbReference type="InterPro" id="IPR008758">
    <property type="entry name" value="Peptidase_S28"/>
</dbReference>
<sequence length="560" mass="62820">MFFTGRLSVFLFILSINVLHTHAHNQDFHGSAKWKLAQIARQGSSLNGSVMPNAQSAPLGGVGETFRVQGSDELVEPEYVDMPLDHFFGSTNSTFKNRFWVSEASYVGQGRPVFVYDAGEANAESSLPFLERESSFFRKMVDEFGGIGIIWEHRFYGKSSPISKTDPTTDEHYRYLTIKQALHDVAAFAANFSRPDFPTFDLTPASTPWVFVGGSYPGSRAAWMRQFYPHIIFASYASSAPVQIDRDLDNYYDQIYRGMNAYGFGNCTKDIHAAIGNVDKILKKKDRKKKAALKQQFLGLKGDKMIDGDFAFYLANIFSSWQSSGMDGGLREFCDSIETDEKGRIAGPEGWAKRRGAKFATKQWAMAPRPRQEGDDDSADSESWGFQSCTELMGRPTPNKGSMQIVSSFLPRPGQDAIGCWPFWVPQNDTNKQYGGWNIRPSRTFWTAGEFDPWTPFTLFSKESAAPQPKVTSEIPDCNAREKGEIFGQFIKNAEHAFDFGSTPEAAKATDLFTGALKHWLQCFRTTGRYPKLVHDDHEQHEHDDSVFECGVGLSPSCVR</sequence>
<evidence type="ECO:0000256" key="1">
    <source>
        <dbReference type="ARBA" id="ARBA00011079"/>
    </source>
</evidence>
<evidence type="ECO:0000313" key="9">
    <source>
        <dbReference type="Proteomes" id="UP001367316"/>
    </source>
</evidence>
<gene>
    <name evidence="8" type="ORF">JOL62DRAFT_624375</name>
</gene>
<dbReference type="Gene3D" id="3.40.50.1820">
    <property type="entry name" value="alpha/beta hydrolase"/>
    <property type="match status" value="2"/>
</dbReference>
<dbReference type="SUPFAM" id="SSF53474">
    <property type="entry name" value="alpha/beta-Hydrolases"/>
    <property type="match status" value="1"/>
</dbReference>
<evidence type="ECO:0000256" key="7">
    <source>
        <dbReference type="SAM" id="SignalP"/>
    </source>
</evidence>
<evidence type="ECO:0000256" key="4">
    <source>
        <dbReference type="ARBA" id="ARBA00022801"/>
    </source>
</evidence>
<accession>A0ABR1N1F4</accession>
<reference evidence="8 9" key="1">
    <citation type="submission" date="2024-04" db="EMBL/GenBank/DDBJ databases">
        <title>Phyllosticta paracitricarpa is synonymous to the EU quarantine fungus P. citricarpa based on phylogenomic analyses.</title>
        <authorList>
            <consortium name="Lawrence Berkeley National Laboratory"/>
            <person name="Van ingen-buijs V.A."/>
            <person name="Van westerhoven A.C."/>
            <person name="Haridas S."/>
            <person name="Skiadas P."/>
            <person name="Martin F."/>
            <person name="Groenewald J.Z."/>
            <person name="Crous P.W."/>
            <person name="Seidl M.F."/>
        </authorList>
    </citation>
    <scope>NUCLEOTIDE SEQUENCE [LARGE SCALE GENOMIC DNA]</scope>
    <source>
        <strain evidence="8 9">CBS 141358</strain>
    </source>
</reference>
<evidence type="ECO:0000256" key="3">
    <source>
        <dbReference type="ARBA" id="ARBA00022729"/>
    </source>
</evidence>
<dbReference type="Proteomes" id="UP001367316">
    <property type="component" value="Unassembled WGS sequence"/>
</dbReference>
<name>A0ABR1N1F4_9PEZI</name>
<organism evidence="8 9">
    <name type="scientific">Phyllosticta paracitricarpa</name>
    <dbReference type="NCBI Taxonomy" id="2016321"/>
    <lineage>
        <taxon>Eukaryota</taxon>
        <taxon>Fungi</taxon>
        <taxon>Dikarya</taxon>
        <taxon>Ascomycota</taxon>
        <taxon>Pezizomycotina</taxon>
        <taxon>Dothideomycetes</taxon>
        <taxon>Dothideomycetes incertae sedis</taxon>
        <taxon>Botryosphaeriales</taxon>
        <taxon>Phyllostictaceae</taxon>
        <taxon>Phyllosticta</taxon>
    </lineage>
</organism>
<comment type="caution">
    <text evidence="8">The sequence shown here is derived from an EMBL/GenBank/DDBJ whole genome shotgun (WGS) entry which is preliminary data.</text>
</comment>
<keyword evidence="9" id="KW-1185">Reference proteome</keyword>
<proteinExistence type="inferred from homology"/>